<feature type="signal peptide" evidence="1">
    <location>
        <begin position="1"/>
        <end position="27"/>
    </location>
</feature>
<evidence type="ECO:0000313" key="2">
    <source>
        <dbReference type="EMBL" id="QQZ09784.1"/>
    </source>
</evidence>
<evidence type="ECO:0000256" key="1">
    <source>
        <dbReference type="SAM" id="SignalP"/>
    </source>
</evidence>
<proteinExistence type="predicted"/>
<protein>
    <submittedName>
        <fullName evidence="2">Uncharacterized protein</fullName>
    </submittedName>
</protein>
<dbReference type="Proteomes" id="UP000595691">
    <property type="component" value="Chromosome"/>
</dbReference>
<gene>
    <name evidence="2" type="ORF">I5776_02050</name>
</gene>
<keyword evidence="1" id="KW-0732">Signal</keyword>
<dbReference type="RefSeq" id="WP_202778748.1">
    <property type="nucleotide sequence ID" value="NZ_CP065425.1"/>
</dbReference>
<organism evidence="2 3">
    <name type="scientific">Heyndrickxia vini</name>
    <dbReference type="NCBI Taxonomy" id="1476025"/>
    <lineage>
        <taxon>Bacteria</taxon>
        <taxon>Bacillati</taxon>
        <taxon>Bacillota</taxon>
        <taxon>Bacilli</taxon>
        <taxon>Bacillales</taxon>
        <taxon>Bacillaceae</taxon>
        <taxon>Heyndrickxia</taxon>
    </lineage>
</organism>
<reference evidence="2 3" key="1">
    <citation type="submission" date="2020-11" db="EMBL/GenBank/DDBJ databases">
        <title>Taxonomic evaluation of the Bacillus sporothermodurans group of bacteria based on whole genome sequences.</title>
        <authorList>
            <person name="Fiedler G."/>
            <person name="Herbstmann A.-D."/>
            <person name="Doll E."/>
            <person name="Wenning M."/>
            <person name="Brinks E."/>
            <person name="Kabisch J."/>
            <person name="Breitenwieser F."/>
            <person name="Lappann M."/>
            <person name="Boehnlein C."/>
            <person name="Franz C."/>
        </authorList>
    </citation>
    <scope>NUCLEOTIDE SEQUENCE [LARGE SCALE GENOMIC DNA]</scope>
    <source>
        <strain evidence="2 3">JCM 19841</strain>
    </source>
</reference>
<feature type="chain" id="PRO_5047073784" evidence="1">
    <location>
        <begin position="28"/>
        <end position="255"/>
    </location>
</feature>
<evidence type="ECO:0000313" key="3">
    <source>
        <dbReference type="Proteomes" id="UP000595691"/>
    </source>
</evidence>
<name>A0ABX7E3D1_9BACI</name>
<dbReference type="EMBL" id="CP065425">
    <property type="protein sequence ID" value="QQZ09784.1"/>
    <property type="molecule type" value="Genomic_DNA"/>
</dbReference>
<keyword evidence="3" id="KW-1185">Reference proteome</keyword>
<accession>A0ABX7E3D1</accession>
<sequence length="255" mass="27069">MMKTVKGKIVTGVVTLGLLSGVGAAFANTDAGAQLKAWYDKQFGSAASTIESAATKHATDQLPALEKEYNAIKTGTGSDISDAQTFQTDLANGAINSAKQSHINKLNGQKDKIVKEMDSAFAGIVAFAQAQINSAGKAAYQYAQTDLGNYTDAEGKKAITGMTTKLNTSKDKAVQELKDAIAEAKLEIQKQLDFYTEDSTTKINLAIDTKIKELRSLITKKAEELLEAQKSLIASKAQELENAAKAELDSVVGGI</sequence>